<accession>A0A4R6ZS26</accession>
<dbReference type="EMBL" id="SNZK01000001">
    <property type="protein sequence ID" value="TDR55507.1"/>
    <property type="molecule type" value="Genomic_DNA"/>
</dbReference>
<keyword evidence="3" id="KW-0812">Transmembrane</keyword>
<dbReference type="PANTHER" id="PTHR46825">
    <property type="entry name" value="D-ALANYL-D-ALANINE-CARBOXYPEPTIDASE/ENDOPEPTIDASE AMPH"/>
    <property type="match status" value="1"/>
</dbReference>
<dbReference type="SUPFAM" id="SSF56601">
    <property type="entry name" value="beta-lactamase/transpeptidase-like"/>
    <property type="match status" value="1"/>
</dbReference>
<dbReference type="GO" id="GO:0016020">
    <property type="term" value="C:membrane"/>
    <property type="evidence" value="ECO:0007669"/>
    <property type="project" value="UniProtKB-SubCell"/>
</dbReference>
<name>A0A4R6ZS26_9LIST</name>
<dbReference type="PANTHER" id="PTHR46825:SF11">
    <property type="entry name" value="PENICILLIN-BINDING PROTEIN 4"/>
    <property type="match status" value="1"/>
</dbReference>
<keyword evidence="6" id="KW-1185">Reference proteome</keyword>
<evidence type="ECO:0000313" key="6">
    <source>
        <dbReference type="Proteomes" id="UP000295558"/>
    </source>
</evidence>
<feature type="transmembrane region" description="Helical" evidence="3">
    <location>
        <begin position="20"/>
        <end position="40"/>
    </location>
</feature>
<dbReference type="AlphaFoldDB" id="A0A4R6ZS26"/>
<keyword evidence="3" id="KW-1133">Transmembrane helix</keyword>
<feature type="domain" description="Beta-lactamase-related" evidence="4">
    <location>
        <begin position="75"/>
        <end position="320"/>
    </location>
</feature>
<evidence type="ECO:0000256" key="1">
    <source>
        <dbReference type="ARBA" id="ARBA00004370"/>
    </source>
</evidence>
<comment type="caution">
    <text evidence="5">The sequence shown here is derived from an EMBL/GenBank/DDBJ whole genome shotgun (WGS) entry which is preliminary data.</text>
</comment>
<reference evidence="5 6" key="1">
    <citation type="submission" date="2019-03" db="EMBL/GenBank/DDBJ databases">
        <title>Genomic Encyclopedia of Type Strains, Phase III (KMG-III): the genomes of soil and plant-associated and newly described type strains.</title>
        <authorList>
            <person name="Whitman W."/>
        </authorList>
    </citation>
    <scope>NUCLEOTIDE SEQUENCE [LARGE SCALE GENOMIC DNA]</scope>
    <source>
        <strain evidence="5 6">CECT 7972</strain>
    </source>
</reference>
<dbReference type="Proteomes" id="UP000295558">
    <property type="component" value="Unassembled WGS sequence"/>
</dbReference>
<evidence type="ECO:0000256" key="3">
    <source>
        <dbReference type="SAM" id="Phobius"/>
    </source>
</evidence>
<evidence type="ECO:0000313" key="5">
    <source>
        <dbReference type="EMBL" id="TDR55507.1"/>
    </source>
</evidence>
<evidence type="ECO:0000259" key="4">
    <source>
        <dbReference type="Pfam" id="PF00144"/>
    </source>
</evidence>
<sequence length="380" mass="42600">MHVSRTERARKKRKTRRLGIIFTVIACFLFGGLGSAYLFVQTHSKVTANEMSMNEESTANVKTNIVIDPHASLKTKIDSLLKQHQFNGTAYIVKDNKAIINQGYGLANRTTGEANTSQSLFFIGSMEKAVVATAIMQLQEKGLLNVEDPIVKYFPSFPNGQNIKIKNFLGHTSGIEGRKKGNQKVTSQRIVEEIEAAGIKQPPGKWDYKDDNYAMMGRLVELVSHQSLEVYLRQHILVPASMKETGFGDSFFTHPNESMSYKPKHGALTKTTFVQDTSQLFGAGNMYMPPKDIYLFNKALMDGKLVNQASLASMLRAGAGDYGYGFYTRSNFYISRGVLYNYETINSFSKDYQDAVIIFSNVRMEKDNGALVKEIYSLMQ</sequence>
<dbReference type="InterPro" id="IPR050491">
    <property type="entry name" value="AmpC-like"/>
</dbReference>
<protein>
    <submittedName>
        <fullName evidence="5">CubicO group peptidase (Beta-lactamase class C family)</fullName>
    </submittedName>
</protein>
<evidence type="ECO:0000256" key="2">
    <source>
        <dbReference type="ARBA" id="ARBA00023136"/>
    </source>
</evidence>
<dbReference type="InterPro" id="IPR001466">
    <property type="entry name" value="Beta-lactam-related"/>
</dbReference>
<dbReference type="STRING" id="1265846.PROCOU_06283"/>
<dbReference type="RefSeq" id="WP_051994210.1">
    <property type="nucleotide sequence ID" value="NZ_JAASUO010000001.1"/>
</dbReference>
<proteinExistence type="predicted"/>
<organism evidence="5 6">
    <name type="scientific">Listeria rocourtiae</name>
    <dbReference type="NCBI Taxonomy" id="647910"/>
    <lineage>
        <taxon>Bacteria</taxon>
        <taxon>Bacillati</taxon>
        <taxon>Bacillota</taxon>
        <taxon>Bacilli</taxon>
        <taxon>Bacillales</taxon>
        <taxon>Listeriaceae</taxon>
        <taxon>Listeria</taxon>
    </lineage>
</organism>
<dbReference type="Pfam" id="PF00144">
    <property type="entry name" value="Beta-lactamase"/>
    <property type="match status" value="1"/>
</dbReference>
<dbReference type="InterPro" id="IPR012338">
    <property type="entry name" value="Beta-lactam/transpept-like"/>
</dbReference>
<gene>
    <name evidence="5" type="ORF">DFP96_101444</name>
</gene>
<dbReference type="OrthoDB" id="9803467at2"/>
<comment type="subcellular location">
    <subcellularLocation>
        <location evidence="1">Membrane</location>
    </subcellularLocation>
</comment>
<keyword evidence="2 3" id="KW-0472">Membrane</keyword>
<dbReference type="Gene3D" id="3.40.710.10">
    <property type="entry name" value="DD-peptidase/beta-lactamase superfamily"/>
    <property type="match status" value="1"/>
</dbReference>